<protein>
    <submittedName>
        <fullName evidence="1">Uncharacterized protein</fullName>
    </submittedName>
</protein>
<evidence type="ECO:0000313" key="2">
    <source>
        <dbReference type="Proteomes" id="UP001295444"/>
    </source>
</evidence>
<evidence type="ECO:0000313" key="1">
    <source>
        <dbReference type="EMBL" id="CAH2221630.1"/>
    </source>
</evidence>
<reference evidence="1" key="1">
    <citation type="submission" date="2022-03" db="EMBL/GenBank/DDBJ databases">
        <authorList>
            <person name="Alioto T."/>
            <person name="Alioto T."/>
            <person name="Gomez Garrido J."/>
        </authorList>
    </citation>
    <scope>NUCLEOTIDE SEQUENCE</scope>
</reference>
<dbReference type="EMBL" id="OW240912">
    <property type="protein sequence ID" value="CAH2221630.1"/>
    <property type="molecule type" value="Genomic_DNA"/>
</dbReference>
<sequence>MPYCDLSTTPAQPLPPGLRFLVPDIPQRGYLKQDSAGSLACSLNPVCSVANRGSSGGDFTSPLQPSILPGGRTSPMADTSLYPGYSAEYIWTSLFLDGSFGVRWQRNRGEDLIKVPQRESPFWERCH</sequence>
<dbReference type="Proteomes" id="UP001295444">
    <property type="component" value="Chromosome 01"/>
</dbReference>
<gene>
    <name evidence="1" type="ORF">PECUL_23A054404</name>
</gene>
<accession>A0AAD1R0T9</accession>
<proteinExistence type="predicted"/>
<organism evidence="1 2">
    <name type="scientific">Pelobates cultripes</name>
    <name type="common">Western spadefoot toad</name>
    <dbReference type="NCBI Taxonomy" id="61616"/>
    <lineage>
        <taxon>Eukaryota</taxon>
        <taxon>Metazoa</taxon>
        <taxon>Chordata</taxon>
        <taxon>Craniata</taxon>
        <taxon>Vertebrata</taxon>
        <taxon>Euteleostomi</taxon>
        <taxon>Amphibia</taxon>
        <taxon>Batrachia</taxon>
        <taxon>Anura</taxon>
        <taxon>Pelobatoidea</taxon>
        <taxon>Pelobatidae</taxon>
        <taxon>Pelobates</taxon>
    </lineage>
</organism>
<dbReference type="AlphaFoldDB" id="A0AAD1R0T9"/>
<name>A0AAD1R0T9_PELCU</name>
<keyword evidence="2" id="KW-1185">Reference proteome</keyword>